<dbReference type="PANTHER" id="PTHR36453:SF1">
    <property type="entry name" value="RIGHT HANDED BETA HELIX DOMAIN-CONTAINING PROTEIN"/>
    <property type="match status" value="1"/>
</dbReference>
<feature type="domain" description="Right handed beta helix" evidence="2">
    <location>
        <begin position="328"/>
        <end position="449"/>
    </location>
</feature>
<accession>A0A412NWT3</accession>
<dbReference type="PANTHER" id="PTHR36453">
    <property type="entry name" value="SECRETED PROTEIN-RELATED"/>
    <property type="match status" value="1"/>
</dbReference>
<gene>
    <name evidence="3" type="ORF">GAY01_09900</name>
</gene>
<dbReference type="Pfam" id="PF13229">
    <property type="entry name" value="Beta_helix"/>
    <property type="match status" value="1"/>
</dbReference>
<dbReference type="InterPro" id="IPR012334">
    <property type="entry name" value="Pectin_lyas_fold"/>
</dbReference>
<sequence>MKYTSFVFAIFFSVCGLSSVSAYGSYEKTQSAKGGQNIVYISSNGNDSQGDGTATSPFYSLNKALEGKLSSDGSADTLFVQVASGDYYMEAPLSIETPSSRPVVIKSQGKEKPRFMGGLCIKGWQKCENGLYKAYIPEVLRYGFNFEQFYVNGQRAILARTPNVDWFFVKSSKETPIVKGGSLANYAVQQIDFEYSDWESMKGLSRKELKNIKFRFYHKWDITRKNPKYVEVDSARIYMEGRGMKPWNQILKGSRYFMYDYKAALDMAGEWFLDRETGYLYYMPREGEDMNTAFCVAPVLHQWISVKGEPENPVKNIKFKGLSFQYSSYMVPFEGEEPMQAAAGTEAAIQFDFAENIIFEDCEMLHTGAYGISFGRECHQNRIEHCYIADLGAGGIKIGEPYLRATTRKVTSGNVINNNIVTDAGHEQPCGVGVALFHTSDNQVTHNDIFDILYSGVSVGWVWGYNEDSASPIPVLNEKGEMETVMMKKHSPSVHNIIMYNRIHHIGWGELSDMGAVYTLGESEGTKVCNNVITDVLSYDYGGWGLYTDEGSTGVEMSNNLVLRCKSGGFHQHYGKNNKIENNILAFGFYHQVQLTRAEPHLSLHFKHNIILHDKGETLVRTWDKANVDMDYNLYWRTDSTPITMMDKSFAEWKKMKEPHSVMLDPLFKDVKNDDYTLVSRKNIRKIGFKPFNYSEAGVYGDKEWRKKALLSLQKLELFKKMASIRLQK</sequence>
<evidence type="ECO:0000313" key="3">
    <source>
        <dbReference type="EMBL" id="KAB3571560.1"/>
    </source>
</evidence>
<evidence type="ECO:0000256" key="1">
    <source>
        <dbReference type="SAM" id="SignalP"/>
    </source>
</evidence>
<protein>
    <submittedName>
        <fullName evidence="3">Right-handed parallel beta-helix repeat-containing protein</fullName>
    </submittedName>
</protein>
<evidence type="ECO:0000313" key="4">
    <source>
        <dbReference type="Proteomes" id="UP000433382"/>
    </source>
</evidence>
<dbReference type="SUPFAM" id="SSF51126">
    <property type="entry name" value="Pectin lyase-like"/>
    <property type="match status" value="1"/>
</dbReference>
<dbReference type="EMBL" id="WCZM01000012">
    <property type="protein sequence ID" value="KAB3571560.1"/>
    <property type="molecule type" value="Genomic_DNA"/>
</dbReference>
<dbReference type="RefSeq" id="WP_008669530.1">
    <property type="nucleotide sequence ID" value="NZ_JACBPY010000006.1"/>
</dbReference>
<comment type="caution">
    <text evidence="3">The sequence shown here is derived from an EMBL/GenBank/DDBJ whole genome shotgun (WGS) entry which is preliminary data.</text>
</comment>
<dbReference type="SMART" id="SM00710">
    <property type="entry name" value="PbH1"/>
    <property type="match status" value="6"/>
</dbReference>
<organism evidence="3 4">
    <name type="scientific">Phocaeicola vulgatus</name>
    <name type="common">Bacteroides vulgatus</name>
    <dbReference type="NCBI Taxonomy" id="821"/>
    <lineage>
        <taxon>Bacteria</taxon>
        <taxon>Pseudomonadati</taxon>
        <taxon>Bacteroidota</taxon>
        <taxon>Bacteroidia</taxon>
        <taxon>Bacteroidales</taxon>
        <taxon>Bacteroidaceae</taxon>
        <taxon>Phocaeicola</taxon>
    </lineage>
</organism>
<dbReference type="AlphaFoldDB" id="A0A412NWT3"/>
<dbReference type="Proteomes" id="UP000433382">
    <property type="component" value="Unassembled WGS sequence"/>
</dbReference>
<dbReference type="InterPro" id="IPR011050">
    <property type="entry name" value="Pectin_lyase_fold/virulence"/>
</dbReference>
<proteinExistence type="predicted"/>
<feature type="signal peptide" evidence="1">
    <location>
        <begin position="1"/>
        <end position="24"/>
    </location>
</feature>
<dbReference type="InterPro" id="IPR006626">
    <property type="entry name" value="PbH1"/>
</dbReference>
<reference evidence="3 4" key="1">
    <citation type="journal article" date="2019" name="Nat. Med.">
        <title>A library of human gut bacterial isolates paired with longitudinal multiomics data enables mechanistic microbiome research.</title>
        <authorList>
            <person name="Poyet M."/>
            <person name="Groussin M."/>
            <person name="Gibbons S.M."/>
            <person name="Avila-Pacheco J."/>
            <person name="Jiang X."/>
            <person name="Kearney S.M."/>
            <person name="Perrotta A.R."/>
            <person name="Berdy B."/>
            <person name="Zhao S."/>
            <person name="Lieberman T.D."/>
            <person name="Swanson P.K."/>
            <person name="Smith M."/>
            <person name="Roesemann S."/>
            <person name="Alexander J.E."/>
            <person name="Rich S.A."/>
            <person name="Livny J."/>
            <person name="Vlamakis H."/>
            <person name="Clish C."/>
            <person name="Bullock K."/>
            <person name="Deik A."/>
            <person name="Scott J."/>
            <person name="Pierce K.A."/>
            <person name="Xavier R.J."/>
            <person name="Alm E.J."/>
        </authorList>
    </citation>
    <scope>NUCLEOTIDE SEQUENCE [LARGE SCALE GENOMIC DNA]</scope>
    <source>
        <strain evidence="3 4">BIOML-A73</strain>
    </source>
</reference>
<evidence type="ECO:0000259" key="2">
    <source>
        <dbReference type="Pfam" id="PF13229"/>
    </source>
</evidence>
<feature type="chain" id="PRO_5030091242" evidence="1">
    <location>
        <begin position="25"/>
        <end position="729"/>
    </location>
</feature>
<dbReference type="Gene3D" id="2.160.20.10">
    <property type="entry name" value="Single-stranded right-handed beta-helix, Pectin lyase-like"/>
    <property type="match status" value="2"/>
</dbReference>
<dbReference type="InterPro" id="IPR039448">
    <property type="entry name" value="Beta_helix"/>
</dbReference>
<name>A0A412NWT3_PHOVU</name>
<keyword evidence="1" id="KW-0732">Signal</keyword>